<name>B9RGX6_RICCO</name>
<feature type="signal peptide" evidence="8">
    <location>
        <begin position="1"/>
        <end position="22"/>
    </location>
</feature>
<accession>B9RGX6</accession>
<comment type="subcellular location">
    <subcellularLocation>
        <location evidence="1">Membrane</location>
        <topology evidence="1">Multi-pass membrane protein</topology>
    </subcellularLocation>
</comment>
<feature type="transmembrane region" description="Helical" evidence="7">
    <location>
        <begin position="144"/>
        <end position="166"/>
    </location>
</feature>
<evidence type="ECO:0000256" key="7">
    <source>
        <dbReference type="SAM" id="Phobius"/>
    </source>
</evidence>
<proteinExistence type="predicted"/>
<dbReference type="PANTHER" id="PTHR24186:SF50">
    <property type="entry name" value="ANKYRIN REPEAT-CONTAINING PROTEIN ITN1-LIKE ISOFORM X1"/>
    <property type="match status" value="1"/>
</dbReference>
<keyword evidence="4 7" id="KW-1133">Transmembrane helix</keyword>
<evidence type="ECO:0000259" key="9">
    <source>
        <dbReference type="Pfam" id="PF13962"/>
    </source>
</evidence>
<dbReference type="STRING" id="3988.B9RGX6"/>
<feature type="transmembrane region" description="Helical" evidence="7">
    <location>
        <begin position="187"/>
        <end position="207"/>
    </location>
</feature>
<dbReference type="InParanoid" id="B9RGX6"/>
<sequence>MKQIKMETRPCIWLFFLKHTISLQCLLRIAEYTSMLQIRNSKQHLRSIQVLKSSVVKLQRLNIYWKILSVCGMCIGLKKTQEVSPSTSEAVKRLDNHKTKAWLEVYLLVAMPIATVSFAAAFTMPGGYNNGGPDKGMPIFKDKLVFKAFVVSDALAFAFSLGGVILHSSAAKNNRARVRYNKIQQKLIASAIIALAIAFASGIYIVLTKSNGLGWTGYIILACLFLVYQVCWFVDPYSMPVTKALKSAHRHARNLLYRYGVL</sequence>
<reference evidence="11" key="1">
    <citation type="journal article" date="2010" name="Nat. Biotechnol.">
        <title>Draft genome sequence of the oilseed species Ricinus communis.</title>
        <authorList>
            <person name="Chan A.P."/>
            <person name="Crabtree J."/>
            <person name="Zhao Q."/>
            <person name="Lorenzi H."/>
            <person name="Orvis J."/>
            <person name="Puiu D."/>
            <person name="Melake-Berhan A."/>
            <person name="Jones K.M."/>
            <person name="Redman J."/>
            <person name="Chen G."/>
            <person name="Cahoon E.B."/>
            <person name="Gedil M."/>
            <person name="Stanke M."/>
            <person name="Haas B.J."/>
            <person name="Wortman J.R."/>
            <person name="Fraser-Liggett C.M."/>
            <person name="Ravel J."/>
            <person name="Rabinowicz P.D."/>
        </authorList>
    </citation>
    <scope>NUCLEOTIDE SEQUENCE [LARGE SCALE GENOMIC DNA]</scope>
    <source>
        <strain evidence="11">cv. Hale</strain>
    </source>
</reference>
<feature type="transmembrane region" description="Helical" evidence="7">
    <location>
        <begin position="101"/>
        <end position="124"/>
    </location>
</feature>
<evidence type="ECO:0000313" key="11">
    <source>
        <dbReference type="Proteomes" id="UP000008311"/>
    </source>
</evidence>
<dbReference type="eggNOG" id="KOG0504">
    <property type="taxonomic scope" value="Eukaryota"/>
</dbReference>
<evidence type="ECO:0000256" key="8">
    <source>
        <dbReference type="SAM" id="SignalP"/>
    </source>
</evidence>
<keyword evidence="3" id="KW-0677">Repeat</keyword>
<protein>
    <submittedName>
        <fullName evidence="10">Ankyrin repeat-containing protein, putative</fullName>
    </submittedName>
</protein>
<feature type="transmembrane region" description="Helical" evidence="7">
    <location>
        <begin position="213"/>
        <end position="234"/>
    </location>
</feature>
<feature type="domain" description="PGG" evidence="9">
    <location>
        <begin position="98"/>
        <end position="206"/>
    </location>
</feature>
<evidence type="ECO:0000256" key="2">
    <source>
        <dbReference type="ARBA" id="ARBA00022692"/>
    </source>
</evidence>
<organism evidence="10 11">
    <name type="scientific">Ricinus communis</name>
    <name type="common">Castor bean</name>
    <dbReference type="NCBI Taxonomy" id="3988"/>
    <lineage>
        <taxon>Eukaryota</taxon>
        <taxon>Viridiplantae</taxon>
        <taxon>Streptophyta</taxon>
        <taxon>Embryophyta</taxon>
        <taxon>Tracheophyta</taxon>
        <taxon>Spermatophyta</taxon>
        <taxon>Magnoliopsida</taxon>
        <taxon>eudicotyledons</taxon>
        <taxon>Gunneridae</taxon>
        <taxon>Pentapetalae</taxon>
        <taxon>rosids</taxon>
        <taxon>fabids</taxon>
        <taxon>Malpighiales</taxon>
        <taxon>Euphorbiaceae</taxon>
        <taxon>Acalyphoideae</taxon>
        <taxon>Acalypheae</taxon>
        <taxon>Ricinus</taxon>
    </lineage>
</organism>
<dbReference type="InterPro" id="IPR026961">
    <property type="entry name" value="PGG_dom"/>
</dbReference>
<evidence type="ECO:0000256" key="1">
    <source>
        <dbReference type="ARBA" id="ARBA00004141"/>
    </source>
</evidence>
<feature type="chain" id="PRO_5002888499" evidence="8">
    <location>
        <begin position="23"/>
        <end position="262"/>
    </location>
</feature>
<dbReference type="Proteomes" id="UP000008311">
    <property type="component" value="Unassembled WGS sequence"/>
</dbReference>
<keyword evidence="5" id="KW-0040">ANK repeat</keyword>
<evidence type="ECO:0000256" key="3">
    <source>
        <dbReference type="ARBA" id="ARBA00022737"/>
    </source>
</evidence>
<dbReference type="AlphaFoldDB" id="B9RGX6"/>
<keyword evidence="6 7" id="KW-0472">Membrane</keyword>
<evidence type="ECO:0000256" key="5">
    <source>
        <dbReference type="ARBA" id="ARBA00023043"/>
    </source>
</evidence>
<dbReference type="GO" id="GO:0016020">
    <property type="term" value="C:membrane"/>
    <property type="evidence" value="ECO:0007669"/>
    <property type="project" value="UniProtKB-SubCell"/>
</dbReference>
<keyword evidence="11" id="KW-1185">Reference proteome</keyword>
<evidence type="ECO:0000256" key="6">
    <source>
        <dbReference type="ARBA" id="ARBA00023136"/>
    </source>
</evidence>
<keyword evidence="8" id="KW-0732">Signal</keyword>
<keyword evidence="2 7" id="KW-0812">Transmembrane</keyword>
<dbReference type="EMBL" id="EQ973778">
    <property type="protein sequence ID" value="EEF49338.1"/>
    <property type="molecule type" value="Genomic_DNA"/>
</dbReference>
<gene>
    <name evidence="10" type="ORF">RCOM_1445210</name>
</gene>
<dbReference type="PANTHER" id="PTHR24186">
    <property type="entry name" value="PROTEIN PHOSPHATASE 1 REGULATORY SUBUNIT"/>
    <property type="match status" value="1"/>
</dbReference>
<evidence type="ECO:0000313" key="10">
    <source>
        <dbReference type="EMBL" id="EEF49338.1"/>
    </source>
</evidence>
<dbReference type="Pfam" id="PF13962">
    <property type="entry name" value="PGG"/>
    <property type="match status" value="1"/>
</dbReference>
<evidence type="ECO:0000256" key="4">
    <source>
        <dbReference type="ARBA" id="ARBA00022989"/>
    </source>
</evidence>